<organism evidence="1 2">
    <name type="scientific">Serratia phage BF</name>
    <dbReference type="NCBI Taxonomy" id="1962671"/>
    <lineage>
        <taxon>Viruses</taxon>
        <taxon>Duplodnaviria</taxon>
        <taxon>Heunggongvirae</taxon>
        <taxon>Uroviricota</taxon>
        <taxon>Caudoviricetes</taxon>
        <taxon>Eneladusvirus</taxon>
        <taxon>Eneladusvirus BF</taxon>
    </lineage>
</organism>
<keyword evidence="2" id="KW-1185">Reference proteome</keyword>
<dbReference type="Proteomes" id="UP000221837">
    <property type="component" value="Genome"/>
</dbReference>
<protein>
    <submittedName>
        <fullName evidence="1">Uncharacterized protein</fullName>
    </submittedName>
</protein>
<dbReference type="EMBL" id="KY630187">
    <property type="protein sequence ID" value="AQW88988.1"/>
    <property type="molecule type" value="Genomic_DNA"/>
</dbReference>
<accession>A0A1S6UB77</accession>
<sequence>MEDINSTIVKNTKIVRTFEQISFDDIKTYLPHLNIVRGTKESMTGSTRLFSISLSDSESVLVSRDVIMYIFDKTFVKFNTNITEEQMFQDSTRVNYGNLAPETLPYLRELIQLLDHLWK</sequence>
<evidence type="ECO:0000313" key="2">
    <source>
        <dbReference type="Proteomes" id="UP000221837"/>
    </source>
</evidence>
<gene>
    <name evidence="1" type="ORF">BF_0463</name>
</gene>
<name>A0A1S6UB77_9CAUD</name>
<reference evidence="1" key="1">
    <citation type="submission" date="2017-02" db="EMBL/GenBank/DDBJ databases">
        <title>Genome sequence of Serratia marcescens phage BF.</title>
        <authorList>
            <person name="Casey E."/>
            <person name="Fitzgerald B."/>
            <person name="Mahony J."/>
            <person name="Lugli G."/>
            <person name="Ventura M."/>
            <person name="van Sinderen D."/>
        </authorList>
    </citation>
    <scope>NUCLEOTIDE SEQUENCE [LARGE SCALE GENOMIC DNA]</scope>
</reference>
<evidence type="ECO:0000313" key="1">
    <source>
        <dbReference type="EMBL" id="AQW88988.1"/>
    </source>
</evidence>
<proteinExistence type="predicted"/>